<dbReference type="InterPro" id="IPR035461">
    <property type="entry name" value="GmhA/DiaA"/>
</dbReference>
<dbReference type="Gene3D" id="3.40.50.10490">
    <property type="entry name" value="Glucose-6-phosphate isomerase like protein, domain 1"/>
    <property type="match status" value="1"/>
</dbReference>
<keyword evidence="3" id="KW-0413">Isomerase</keyword>
<dbReference type="GO" id="GO:1901135">
    <property type="term" value="P:carbohydrate derivative metabolic process"/>
    <property type="evidence" value="ECO:0007669"/>
    <property type="project" value="InterPro"/>
</dbReference>
<dbReference type="EMBL" id="JAUSRR010000014">
    <property type="protein sequence ID" value="MDP9927256.1"/>
    <property type="molecule type" value="Genomic_DNA"/>
</dbReference>
<protein>
    <submittedName>
        <fullName evidence="3">D-sedoheptulose 7-phosphate isomerase</fullName>
        <ecNumber evidence="3">5.3.1.28</ecNumber>
    </submittedName>
    <submittedName>
        <fullName evidence="2">SIS domain-containing protein</fullName>
    </submittedName>
</protein>
<dbReference type="SUPFAM" id="SSF53697">
    <property type="entry name" value="SIS domain"/>
    <property type="match status" value="1"/>
</dbReference>
<dbReference type="GeneID" id="82272382"/>
<dbReference type="CDD" id="cd05006">
    <property type="entry name" value="SIS_GmhA"/>
    <property type="match status" value="1"/>
</dbReference>
<dbReference type="OrthoDB" id="9810929at2"/>
<dbReference type="AlphaFoldDB" id="A0A1E7TUY3"/>
<proteinExistence type="predicted"/>
<dbReference type="PROSITE" id="PS51464">
    <property type="entry name" value="SIS"/>
    <property type="match status" value="1"/>
</dbReference>
<dbReference type="EMBL" id="CP023284">
    <property type="protein sequence ID" value="ATA56953.1"/>
    <property type="molecule type" value="Genomic_DNA"/>
</dbReference>
<dbReference type="EC" id="5.3.1.28" evidence="3"/>
<dbReference type="InterPro" id="IPR050099">
    <property type="entry name" value="SIS_GmhA/DiaA_subfam"/>
</dbReference>
<evidence type="ECO:0000259" key="1">
    <source>
        <dbReference type="PROSITE" id="PS51464"/>
    </source>
</evidence>
<dbReference type="GO" id="GO:0016853">
    <property type="term" value="F:isomerase activity"/>
    <property type="evidence" value="ECO:0007669"/>
    <property type="project" value="UniProtKB-KW"/>
</dbReference>
<dbReference type="InterPro" id="IPR001347">
    <property type="entry name" value="SIS_dom"/>
</dbReference>
<dbReference type="STRING" id="436515.GCA_001752345_00999"/>
<dbReference type="GO" id="GO:0097367">
    <property type="term" value="F:carbohydrate derivative binding"/>
    <property type="evidence" value="ECO:0007669"/>
    <property type="project" value="InterPro"/>
</dbReference>
<feature type="domain" description="SIS" evidence="1">
    <location>
        <begin position="35"/>
        <end position="211"/>
    </location>
</feature>
<dbReference type="Proteomes" id="UP001244295">
    <property type="component" value="Unassembled WGS sequence"/>
</dbReference>
<dbReference type="InterPro" id="IPR046348">
    <property type="entry name" value="SIS_dom_sf"/>
</dbReference>
<dbReference type="Pfam" id="PF13580">
    <property type="entry name" value="SIS_2"/>
    <property type="match status" value="1"/>
</dbReference>
<dbReference type="PANTHER" id="PTHR30390:SF6">
    <property type="entry name" value="DNAA INITIATOR-ASSOCIATING PROTEIN DIAA"/>
    <property type="match status" value="1"/>
</dbReference>
<dbReference type="PANTHER" id="PTHR30390">
    <property type="entry name" value="SEDOHEPTULOSE 7-PHOSPHATE ISOMERASE / DNAA INITIATOR-ASSOCIATING FACTOR FOR REPLICATION INITIATION"/>
    <property type="match status" value="1"/>
</dbReference>
<name>A0A1E7TUY3_9BURK</name>
<gene>
    <name evidence="2" type="ORF">CKY39_29830</name>
    <name evidence="3" type="ORF">J2W25_006307</name>
</gene>
<sequence>MLEQRIQQHFIDSADLKYQTGPVLSKPISQAMQALLACVTSGGKVLACGAGVSGLLAAQFASNFVGRFERERPELGAIALPGDTTDPAADSPQAADADRFARQVRALGQAGDVLLVLSASGQSSAVLAAVLSAHERDMTVVALLGNAATGLATAAPGVGGTGGAIGRALRETDVQISVPHERAARIHEIHLLALHCLCDGVDAQLLGEQEVSS</sequence>
<evidence type="ECO:0000313" key="4">
    <source>
        <dbReference type="Proteomes" id="UP000217154"/>
    </source>
</evidence>
<evidence type="ECO:0000313" key="2">
    <source>
        <dbReference type="EMBL" id="ATA56953.1"/>
    </source>
</evidence>
<dbReference type="RefSeq" id="WP_062482322.1">
    <property type="nucleotide sequence ID" value="NZ_BKDH01000007.1"/>
</dbReference>
<reference evidence="2 4" key="1">
    <citation type="submission" date="2017-09" db="EMBL/GenBank/DDBJ databases">
        <title>The diverse metabolic capabilities of V. boronicumulans make it an excellent choice for continued studies on novel biodegradation.</title>
        <authorList>
            <person name="Sun S."/>
        </authorList>
    </citation>
    <scope>NUCLEOTIDE SEQUENCE [LARGE SCALE GENOMIC DNA]</scope>
    <source>
        <strain evidence="2 4">J1</strain>
    </source>
</reference>
<dbReference type="Proteomes" id="UP000217154">
    <property type="component" value="Chromosome"/>
</dbReference>
<reference evidence="3" key="2">
    <citation type="submission" date="2023-07" db="EMBL/GenBank/DDBJ databases">
        <title>Sorghum-associated microbial communities from plants grown in Nebraska, USA.</title>
        <authorList>
            <person name="Schachtman D."/>
        </authorList>
    </citation>
    <scope>NUCLEOTIDE SEQUENCE</scope>
    <source>
        <strain evidence="3">DS2795</strain>
    </source>
</reference>
<dbReference type="KEGG" id="vbo:CKY39_29830"/>
<evidence type="ECO:0000313" key="3">
    <source>
        <dbReference type="EMBL" id="MDP9927256.1"/>
    </source>
</evidence>
<accession>A0A1E7TUY3</accession>
<organism evidence="2 4">
    <name type="scientific">Variovorax boronicumulans</name>
    <dbReference type="NCBI Taxonomy" id="436515"/>
    <lineage>
        <taxon>Bacteria</taxon>
        <taxon>Pseudomonadati</taxon>
        <taxon>Pseudomonadota</taxon>
        <taxon>Betaproteobacteria</taxon>
        <taxon>Burkholderiales</taxon>
        <taxon>Comamonadaceae</taxon>
        <taxon>Variovorax</taxon>
    </lineage>
</organism>